<reference evidence="1" key="1">
    <citation type="submission" date="2020-10" db="EMBL/GenBank/DDBJ databases">
        <authorList>
            <person name="Castelo-Branco R."/>
            <person name="Eusebio N."/>
            <person name="Adriana R."/>
            <person name="Vieira A."/>
            <person name="Brugerolle De Fraissinette N."/>
            <person name="Rezende De Castro R."/>
            <person name="Schneider M.P."/>
            <person name="Vasconcelos V."/>
            <person name="Leao P.N."/>
        </authorList>
    </citation>
    <scope>NUCLEOTIDE SEQUENCE</scope>
    <source>
        <strain evidence="1">LEGE 11467</strain>
    </source>
</reference>
<sequence>MAHGLMRDREFFNPLMSYLWWLTLKLCCLPIYQY</sequence>
<gene>
    <name evidence="1" type="ORF">IQ235_10895</name>
</gene>
<proteinExistence type="predicted"/>
<evidence type="ECO:0000313" key="2">
    <source>
        <dbReference type="Proteomes" id="UP000621799"/>
    </source>
</evidence>
<keyword evidence="2" id="KW-1185">Reference proteome</keyword>
<comment type="caution">
    <text evidence="1">The sequence shown here is derived from an EMBL/GenBank/DDBJ whole genome shotgun (WGS) entry which is preliminary data.</text>
</comment>
<dbReference type="EMBL" id="JADEXN010000174">
    <property type="protein sequence ID" value="MBE9041286.1"/>
    <property type="molecule type" value="Genomic_DNA"/>
</dbReference>
<accession>A0A928VW78</accession>
<organism evidence="1 2">
    <name type="scientific">Zarconia navalis LEGE 11467</name>
    <dbReference type="NCBI Taxonomy" id="1828826"/>
    <lineage>
        <taxon>Bacteria</taxon>
        <taxon>Bacillati</taxon>
        <taxon>Cyanobacteriota</taxon>
        <taxon>Cyanophyceae</taxon>
        <taxon>Oscillatoriophycideae</taxon>
        <taxon>Oscillatoriales</taxon>
        <taxon>Oscillatoriales incertae sedis</taxon>
        <taxon>Zarconia</taxon>
        <taxon>Zarconia navalis</taxon>
    </lineage>
</organism>
<name>A0A928VW78_9CYAN</name>
<dbReference type="Proteomes" id="UP000621799">
    <property type="component" value="Unassembled WGS sequence"/>
</dbReference>
<protein>
    <submittedName>
        <fullName evidence="1">Uncharacterized protein</fullName>
    </submittedName>
</protein>
<evidence type="ECO:0000313" key="1">
    <source>
        <dbReference type="EMBL" id="MBE9041286.1"/>
    </source>
</evidence>
<dbReference type="AlphaFoldDB" id="A0A928VW78"/>